<evidence type="ECO:0000256" key="2">
    <source>
        <dbReference type="ARBA" id="ARBA00022679"/>
    </source>
</evidence>
<dbReference type="GO" id="GO:0019878">
    <property type="term" value="P:lysine biosynthetic process via aminoadipic acid"/>
    <property type="evidence" value="ECO:0007669"/>
    <property type="project" value="TreeGrafter"/>
</dbReference>
<reference evidence="4 5" key="1">
    <citation type="submission" date="2018-11" db="EMBL/GenBank/DDBJ databases">
        <title>Sequencing the genomes of 1000 actinobacteria strains.</title>
        <authorList>
            <person name="Klenk H.-P."/>
        </authorList>
    </citation>
    <scope>NUCLEOTIDE SEQUENCE [LARGE SCALE GENOMIC DNA]</scope>
    <source>
        <strain evidence="4 5">DSM 15700</strain>
    </source>
</reference>
<dbReference type="PANTHER" id="PTHR12215">
    <property type="entry name" value="PHOSPHOPANTETHEINE TRANSFERASE"/>
    <property type="match status" value="1"/>
</dbReference>
<evidence type="ECO:0000256" key="1">
    <source>
        <dbReference type="ARBA" id="ARBA00010990"/>
    </source>
</evidence>
<evidence type="ECO:0000259" key="3">
    <source>
        <dbReference type="Pfam" id="PF01648"/>
    </source>
</evidence>
<dbReference type="PANTHER" id="PTHR12215:SF10">
    <property type="entry name" value="L-AMINOADIPATE-SEMIALDEHYDE DEHYDROGENASE-PHOSPHOPANTETHEINYL TRANSFERASE"/>
    <property type="match status" value="1"/>
</dbReference>
<comment type="caution">
    <text evidence="4">The sequence shown here is derived from an EMBL/GenBank/DDBJ whole genome shotgun (WGS) entry which is preliminary data.</text>
</comment>
<protein>
    <submittedName>
        <fullName evidence="4">4'-phosphopantetheinyl transferase</fullName>
    </submittedName>
</protein>
<dbReference type="SUPFAM" id="SSF56214">
    <property type="entry name" value="4'-phosphopantetheinyl transferase"/>
    <property type="match status" value="2"/>
</dbReference>
<dbReference type="Proteomes" id="UP000280501">
    <property type="component" value="Unassembled WGS sequence"/>
</dbReference>
<name>A0A3N4ZGL7_9MICO</name>
<evidence type="ECO:0000313" key="4">
    <source>
        <dbReference type="EMBL" id="RPF19995.1"/>
    </source>
</evidence>
<dbReference type="Pfam" id="PF01648">
    <property type="entry name" value="ACPS"/>
    <property type="match status" value="1"/>
</dbReference>
<dbReference type="InterPro" id="IPR008278">
    <property type="entry name" value="4-PPantetheinyl_Trfase_dom"/>
</dbReference>
<comment type="similarity">
    <text evidence="1">Belongs to the P-Pant transferase superfamily. Gsp/Sfp/HetI/AcpT family.</text>
</comment>
<dbReference type="InterPro" id="IPR050559">
    <property type="entry name" value="P-Pant_transferase_sf"/>
</dbReference>
<proteinExistence type="inferred from homology"/>
<organism evidence="4 5">
    <name type="scientific">Myceligenerans xiligouense</name>
    <dbReference type="NCBI Taxonomy" id="253184"/>
    <lineage>
        <taxon>Bacteria</taxon>
        <taxon>Bacillati</taxon>
        <taxon>Actinomycetota</taxon>
        <taxon>Actinomycetes</taxon>
        <taxon>Micrococcales</taxon>
        <taxon>Promicromonosporaceae</taxon>
        <taxon>Myceligenerans</taxon>
    </lineage>
</organism>
<keyword evidence="5" id="KW-1185">Reference proteome</keyword>
<dbReference type="GO" id="GO:0000287">
    <property type="term" value="F:magnesium ion binding"/>
    <property type="evidence" value="ECO:0007669"/>
    <property type="project" value="InterPro"/>
</dbReference>
<evidence type="ECO:0000313" key="5">
    <source>
        <dbReference type="Proteomes" id="UP000280501"/>
    </source>
</evidence>
<sequence>MAVECRVWLLRRLPERLLSQRGLDADERRRCRALRRSGDRRRFVAGTLLAKAAVAGHLGVNPYGVTFARDCARCGGPHGKPVVVGHPVHFSVAHSEDVVAVALSAHAPVGVDVEFHSARYSAHDAVAGCLDAEEYPRSGDDHLYTYWCRKEAVVKATGDGLLVPLNEVVVGPADQPARLRRYRDDTPGWWLSDLEVGRHYSGAVASLHTGAAVLRVLDGAQLLKSTYGGM</sequence>
<dbReference type="InterPro" id="IPR037143">
    <property type="entry name" value="4-PPantetheinyl_Trfase_dom_sf"/>
</dbReference>
<accession>A0A3N4ZGL7</accession>
<dbReference type="Gene3D" id="3.90.470.20">
    <property type="entry name" value="4'-phosphopantetheinyl transferase domain"/>
    <property type="match status" value="2"/>
</dbReference>
<feature type="domain" description="4'-phosphopantetheinyl transferase" evidence="3">
    <location>
        <begin position="108"/>
        <end position="192"/>
    </location>
</feature>
<dbReference type="RefSeq" id="WP_123813220.1">
    <property type="nucleotide sequence ID" value="NZ_RKQZ01000001.1"/>
</dbReference>
<keyword evidence="2 4" id="KW-0808">Transferase</keyword>
<dbReference type="GO" id="GO:0005829">
    <property type="term" value="C:cytosol"/>
    <property type="evidence" value="ECO:0007669"/>
    <property type="project" value="TreeGrafter"/>
</dbReference>
<dbReference type="AlphaFoldDB" id="A0A3N4ZGL7"/>
<dbReference type="EMBL" id="RKQZ01000001">
    <property type="protein sequence ID" value="RPF19995.1"/>
    <property type="molecule type" value="Genomic_DNA"/>
</dbReference>
<gene>
    <name evidence="4" type="ORF">EDD34_0570</name>
</gene>
<dbReference type="GO" id="GO:0008897">
    <property type="term" value="F:holo-[acyl-carrier-protein] synthase activity"/>
    <property type="evidence" value="ECO:0007669"/>
    <property type="project" value="InterPro"/>
</dbReference>
<dbReference type="OrthoDB" id="190168at2"/>